<name>A0A2T2NK28_CORCC</name>
<dbReference type="Gene3D" id="2.60.120.260">
    <property type="entry name" value="Galactose-binding domain-like"/>
    <property type="match status" value="1"/>
</dbReference>
<keyword evidence="2" id="KW-0326">Glycosidase</keyword>
<keyword evidence="2" id="KW-0378">Hydrolase</keyword>
<sequence>MSIDWETAWIWHPDWTEKPDSPSAGAFVHFRKSVHLDQVPTGPINISITADTRYKLYINSRFIHAGPVKGDQQAWFYDVLNIQPHLRVGRNSIVVHVLRFYHGSQLATSFPRTSYPGLYIKNVPTADDQQQNPALGTDGSWEAAIDPCRVLPASGNFDFFLQIFEKVDQRESHKLQWVPAKPYKFMTSYGLAAPWNLRPRMIPFQKLEPVPITALNNIGSSQPREAWEQCIDKSGQATEGIVLPKSTIHHIEIGVDSHTTAYVKIRFARPSTGGSSLDVTWSEGYEDSPIKLPFERQKGDRADTSKFIVGPKDWYTFAGKQQGACLLEHDEAEKDEEIFAPFHFRTFRYFALDIKVADDSDLVLKSIEITKTNYPLQVSAGFNNVSTVAGDPTWFPKLWDVSLRTLENCMHDCYEDCPFFEQLQYAMDTRSSSLFTYFVSRDDRLPRQAIVQLYNSFQPALGLTASRAPSHHLQIISHFSLFWACMVTDHYEHFADASFASQFLPVIDAVLDTFDRRRDPETGLIRVSESAIDWNFVDWSDAYKPFGIPPAAKDTGFITYSSQLYAYTLQRLSLLQYCLGKPARAIEYERRAELVVQAVRDHCYDGTYFTDGLAKLAKPSHYSEHSQVWAVLCGAVAGKDASELLSRSLPAQDSQTQGHELTKVSIAQAFYSLRALSAVGGDMYDAHFDAFWQPWRDQITKLNLTTWVEDYVTGRSDCHAWGSLPLYEYTAEVAGLKPSMTGGERALTFKPRVGLFKTFDGKVPVAGSVDRPVIARVQWQHNGKVANLSISWEGARDVGKNDNIIPVRVTLPDGKQEILQLFEDKQWQVSLA</sequence>
<dbReference type="SUPFAM" id="SSF48208">
    <property type="entry name" value="Six-hairpin glycosidases"/>
    <property type="match status" value="1"/>
</dbReference>
<dbReference type="AlphaFoldDB" id="A0A2T2NK28"/>
<dbReference type="STRING" id="1448308.A0A2T2NK28"/>
<dbReference type="GO" id="GO:0016798">
    <property type="term" value="F:hydrolase activity, acting on glycosyl bonds"/>
    <property type="evidence" value="ECO:0007669"/>
    <property type="project" value="UniProtKB-KW"/>
</dbReference>
<evidence type="ECO:0000313" key="2">
    <source>
        <dbReference type="EMBL" id="PSN65782.1"/>
    </source>
</evidence>
<keyword evidence="3" id="KW-1185">Reference proteome</keyword>
<evidence type="ECO:0000313" key="3">
    <source>
        <dbReference type="Proteomes" id="UP000240883"/>
    </source>
</evidence>
<dbReference type="PANTHER" id="PTHR34987:SF2">
    <property type="entry name" value="B, PUTATIVE (AFU_ORTHOLOGUE AFUA_7G05040)-RELATED"/>
    <property type="match status" value="1"/>
</dbReference>
<dbReference type="OrthoDB" id="6503935at2759"/>
<dbReference type="InterPro" id="IPR008928">
    <property type="entry name" value="6-hairpin_glycosidase_sf"/>
</dbReference>
<feature type="domain" description="Alpha-L-rhamnosidase six-hairpin glycosidase" evidence="1">
    <location>
        <begin position="386"/>
        <end position="618"/>
    </location>
</feature>
<proteinExistence type="predicted"/>
<protein>
    <submittedName>
        <fullName evidence="2">Six-hairpin glycosidase</fullName>
    </submittedName>
</protein>
<dbReference type="EMBL" id="KZ678136">
    <property type="protein sequence ID" value="PSN65782.1"/>
    <property type="molecule type" value="Genomic_DNA"/>
</dbReference>
<dbReference type="Proteomes" id="UP000240883">
    <property type="component" value="Unassembled WGS sequence"/>
</dbReference>
<reference evidence="2 3" key="1">
    <citation type="journal article" date="2018" name="Front. Microbiol.">
        <title>Genome-Wide Analysis of Corynespora cassiicola Leaf Fall Disease Putative Effectors.</title>
        <authorList>
            <person name="Lopez D."/>
            <person name="Ribeiro S."/>
            <person name="Label P."/>
            <person name="Fumanal B."/>
            <person name="Venisse J.S."/>
            <person name="Kohler A."/>
            <person name="de Oliveira R.R."/>
            <person name="Labutti K."/>
            <person name="Lipzen A."/>
            <person name="Lail K."/>
            <person name="Bauer D."/>
            <person name="Ohm R.A."/>
            <person name="Barry K.W."/>
            <person name="Spatafora J."/>
            <person name="Grigoriev I.V."/>
            <person name="Martin F.M."/>
            <person name="Pujade-Renaud V."/>
        </authorList>
    </citation>
    <scope>NUCLEOTIDE SEQUENCE [LARGE SCALE GENOMIC DNA]</scope>
    <source>
        <strain evidence="2 3">Philippines</strain>
    </source>
</reference>
<organism evidence="2 3">
    <name type="scientific">Corynespora cassiicola Philippines</name>
    <dbReference type="NCBI Taxonomy" id="1448308"/>
    <lineage>
        <taxon>Eukaryota</taxon>
        <taxon>Fungi</taxon>
        <taxon>Dikarya</taxon>
        <taxon>Ascomycota</taxon>
        <taxon>Pezizomycotina</taxon>
        <taxon>Dothideomycetes</taxon>
        <taxon>Pleosporomycetidae</taxon>
        <taxon>Pleosporales</taxon>
        <taxon>Corynesporascaceae</taxon>
        <taxon>Corynespora</taxon>
    </lineage>
</organism>
<dbReference type="Gene3D" id="1.50.10.10">
    <property type="match status" value="1"/>
</dbReference>
<dbReference type="Gene3D" id="2.60.420.10">
    <property type="entry name" value="Maltose phosphorylase, domain 3"/>
    <property type="match status" value="1"/>
</dbReference>
<dbReference type="InterPro" id="IPR035396">
    <property type="entry name" value="Bac_rhamnosid6H"/>
</dbReference>
<dbReference type="Pfam" id="PF17389">
    <property type="entry name" value="Bac_rhamnosid6H"/>
    <property type="match status" value="1"/>
</dbReference>
<accession>A0A2T2NK28</accession>
<dbReference type="PANTHER" id="PTHR34987">
    <property type="entry name" value="C, PUTATIVE (AFU_ORTHOLOGUE AFUA_3G02880)-RELATED"/>
    <property type="match status" value="1"/>
</dbReference>
<dbReference type="GO" id="GO:0005975">
    <property type="term" value="P:carbohydrate metabolic process"/>
    <property type="evidence" value="ECO:0007669"/>
    <property type="project" value="InterPro"/>
</dbReference>
<dbReference type="InterPro" id="IPR012341">
    <property type="entry name" value="6hp_glycosidase-like_sf"/>
</dbReference>
<gene>
    <name evidence="2" type="ORF">BS50DRAFT_677141</name>
</gene>
<evidence type="ECO:0000259" key="1">
    <source>
        <dbReference type="Pfam" id="PF17389"/>
    </source>
</evidence>